<dbReference type="EMBL" id="JAYRBN010000109">
    <property type="protein sequence ID" value="KAL2726268.1"/>
    <property type="molecule type" value="Genomic_DNA"/>
</dbReference>
<dbReference type="PANTHER" id="PTHR23119">
    <property type="entry name" value="DISCS LARGE"/>
    <property type="match status" value="1"/>
</dbReference>
<dbReference type="AlphaFoldDB" id="A0ABD2B086"/>
<name>A0ABD2B086_VESMC</name>
<dbReference type="InterPro" id="IPR050614">
    <property type="entry name" value="Synaptic_Scaffolding_LAP-MAGUK"/>
</dbReference>
<reference evidence="1 2" key="1">
    <citation type="journal article" date="2024" name="Ann. Entomol. Soc. Am.">
        <title>Genomic analyses of the southern and eastern yellowjacket wasps (Hymenoptera: Vespidae) reveal evolutionary signatures of social life.</title>
        <authorList>
            <person name="Catto M.A."/>
            <person name="Caine P.B."/>
            <person name="Orr S.E."/>
            <person name="Hunt B.G."/>
            <person name="Goodisman M.A.D."/>
        </authorList>
    </citation>
    <scope>NUCLEOTIDE SEQUENCE [LARGE SCALE GENOMIC DNA]</scope>
    <source>
        <strain evidence="1">232</strain>
        <tissue evidence="1">Head and thorax</tissue>
    </source>
</reference>
<dbReference type="Pfam" id="PF13855">
    <property type="entry name" value="LRR_8"/>
    <property type="match status" value="1"/>
</dbReference>
<dbReference type="SUPFAM" id="SSF52075">
    <property type="entry name" value="Outer arm dynein light chain 1"/>
    <property type="match status" value="1"/>
</dbReference>
<dbReference type="Proteomes" id="UP001607303">
    <property type="component" value="Unassembled WGS sequence"/>
</dbReference>
<dbReference type="Gene3D" id="3.80.10.10">
    <property type="entry name" value="Ribonuclease Inhibitor"/>
    <property type="match status" value="1"/>
</dbReference>
<accession>A0ABD2B086</accession>
<organism evidence="1 2">
    <name type="scientific">Vespula maculifrons</name>
    <name type="common">Eastern yellow jacket</name>
    <name type="synonym">Wasp</name>
    <dbReference type="NCBI Taxonomy" id="7453"/>
    <lineage>
        <taxon>Eukaryota</taxon>
        <taxon>Metazoa</taxon>
        <taxon>Ecdysozoa</taxon>
        <taxon>Arthropoda</taxon>
        <taxon>Hexapoda</taxon>
        <taxon>Insecta</taxon>
        <taxon>Pterygota</taxon>
        <taxon>Neoptera</taxon>
        <taxon>Endopterygota</taxon>
        <taxon>Hymenoptera</taxon>
        <taxon>Apocrita</taxon>
        <taxon>Aculeata</taxon>
        <taxon>Vespoidea</taxon>
        <taxon>Vespidae</taxon>
        <taxon>Vespinae</taxon>
        <taxon>Vespula</taxon>
    </lineage>
</organism>
<keyword evidence="2" id="KW-1185">Reference proteome</keyword>
<dbReference type="InterPro" id="IPR001611">
    <property type="entry name" value="Leu-rich_rpt"/>
</dbReference>
<dbReference type="PANTHER" id="PTHR23119:SF44">
    <property type="entry name" value="PROTEIN LAP4"/>
    <property type="match status" value="1"/>
</dbReference>
<protein>
    <submittedName>
        <fullName evidence="1">Uncharacterized protein</fullName>
    </submittedName>
</protein>
<sequence length="133" mass="16008">MFRYIPIFKGCNRQVEYVDKRHCSLPSVPDDILRYSRSLEELLLDANHIRELPKNFFRLQRLRKLGLSDNEIGRLPPDIQNFENLVELDVSRNGERYFHKRSLESTFRTEEIEWLLRGLYATKSTDRRHSKKQ</sequence>
<dbReference type="InterPro" id="IPR032675">
    <property type="entry name" value="LRR_dom_sf"/>
</dbReference>
<evidence type="ECO:0000313" key="1">
    <source>
        <dbReference type="EMBL" id="KAL2726268.1"/>
    </source>
</evidence>
<proteinExistence type="predicted"/>
<evidence type="ECO:0000313" key="2">
    <source>
        <dbReference type="Proteomes" id="UP001607303"/>
    </source>
</evidence>
<comment type="caution">
    <text evidence="1">The sequence shown here is derived from an EMBL/GenBank/DDBJ whole genome shotgun (WGS) entry which is preliminary data.</text>
</comment>
<gene>
    <name evidence="1" type="ORF">V1477_018082</name>
</gene>